<dbReference type="Proteomes" id="UP001221757">
    <property type="component" value="Unassembled WGS sequence"/>
</dbReference>
<protein>
    <submittedName>
        <fullName evidence="2">Uncharacterized protein</fullName>
    </submittedName>
</protein>
<name>A0AAD7CNN4_MYCRO</name>
<sequence>MVQARVERVAPAGTTRPVRPFRGGTVLRCRGVRVYVQGGWVDTTEPQTARNWAIKINIEDVAPEWRELQAGRVWWFNSRERVGDVHAPRRDKKSGHLSTGAWVQPESNGRGPFRVLTVLVGMWGEGYERGGREYEGLEDLLPLAHRRAAPVRRRPKGRVGVSAERNGVVSSRMAEDLLMFDATEIASNASTLTGNLALLASFTACARPAVLPRRLRLVEIRANVEVHRPPPPSTGCGIRSRSTTCRRCKGALLFVNVAEVWTRKAPGGTPLRSPGAPTMLVLAKGGAVECFGQAVSRSGWCASRGYAADAGERGGCGYPGRFNSNALGWKSRYKKADCAIQEHPLVNYPLLHGLRLAPQFLLWKSGYNRMSEIGSETSCMATYPRRRWLPRSFYIQQSGYNTQDLPSLRSGGEGHPPSVILPPHRASFGAGR</sequence>
<keyword evidence="3" id="KW-1185">Reference proteome</keyword>
<organism evidence="2 3">
    <name type="scientific">Mycena rosella</name>
    <name type="common">Pink bonnet</name>
    <name type="synonym">Agaricus rosellus</name>
    <dbReference type="NCBI Taxonomy" id="1033263"/>
    <lineage>
        <taxon>Eukaryota</taxon>
        <taxon>Fungi</taxon>
        <taxon>Dikarya</taxon>
        <taxon>Basidiomycota</taxon>
        <taxon>Agaricomycotina</taxon>
        <taxon>Agaricomycetes</taxon>
        <taxon>Agaricomycetidae</taxon>
        <taxon>Agaricales</taxon>
        <taxon>Marasmiineae</taxon>
        <taxon>Mycenaceae</taxon>
        <taxon>Mycena</taxon>
    </lineage>
</organism>
<comment type="caution">
    <text evidence="2">The sequence shown here is derived from an EMBL/GenBank/DDBJ whole genome shotgun (WGS) entry which is preliminary data.</text>
</comment>
<feature type="region of interest" description="Disordered" evidence="1">
    <location>
        <begin position="85"/>
        <end position="104"/>
    </location>
</feature>
<evidence type="ECO:0000313" key="2">
    <source>
        <dbReference type="EMBL" id="KAJ7654888.1"/>
    </source>
</evidence>
<gene>
    <name evidence="2" type="ORF">B0H17DRAFT_1266218</name>
</gene>
<proteinExistence type="predicted"/>
<evidence type="ECO:0000256" key="1">
    <source>
        <dbReference type="SAM" id="MobiDB-lite"/>
    </source>
</evidence>
<feature type="region of interest" description="Disordered" evidence="1">
    <location>
        <begin position="407"/>
        <end position="432"/>
    </location>
</feature>
<dbReference type="EMBL" id="JARKIE010000315">
    <property type="protein sequence ID" value="KAJ7654888.1"/>
    <property type="molecule type" value="Genomic_DNA"/>
</dbReference>
<reference evidence="2" key="1">
    <citation type="submission" date="2023-03" db="EMBL/GenBank/DDBJ databases">
        <title>Massive genome expansion in bonnet fungi (Mycena s.s.) driven by repeated elements and novel gene families across ecological guilds.</title>
        <authorList>
            <consortium name="Lawrence Berkeley National Laboratory"/>
            <person name="Harder C.B."/>
            <person name="Miyauchi S."/>
            <person name="Viragh M."/>
            <person name="Kuo A."/>
            <person name="Thoen E."/>
            <person name="Andreopoulos B."/>
            <person name="Lu D."/>
            <person name="Skrede I."/>
            <person name="Drula E."/>
            <person name="Henrissat B."/>
            <person name="Morin E."/>
            <person name="Kohler A."/>
            <person name="Barry K."/>
            <person name="LaButti K."/>
            <person name="Morin E."/>
            <person name="Salamov A."/>
            <person name="Lipzen A."/>
            <person name="Mereny Z."/>
            <person name="Hegedus B."/>
            <person name="Baldrian P."/>
            <person name="Stursova M."/>
            <person name="Weitz H."/>
            <person name="Taylor A."/>
            <person name="Grigoriev I.V."/>
            <person name="Nagy L.G."/>
            <person name="Martin F."/>
            <person name="Kauserud H."/>
        </authorList>
    </citation>
    <scope>NUCLEOTIDE SEQUENCE</scope>
    <source>
        <strain evidence="2">CBHHK067</strain>
    </source>
</reference>
<accession>A0AAD7CNN4</accession>
<dbReference type="AlphaFoldDB" id="A0AAD7CNN4"/>
<evidence type="ECO:0000313" key="3">
    <source>
        <dbReference type="Proteomes" id="UP001221757"/>
    </source>
</evidence>